<dbReference type="InterPro" id="IPR016135">
    <property type="entry name" value="UBQ-conjugating_enzyme/RWD"/>
</dbReference>
<dbReference type="STRING" id="2025994.A0A2T2ZRY4"/>
<dbReference type="SUPFAM" id="SSF54495">
    <property type="entry name" value="UBC-like"/>
    <property type="match status" value="1"/>
</dbReference>
<organism evidence="2 3">
    <name type="scientific">Coniella lustricola</name>
    <dbReference type="NCBI Taxonomy" id="2025994"/>
    <lineage>
        <taxon>Eukaryota</taxon>
        <taxon>Fungi</taxon>
        <taxon>Dikarya</taxon>
        <taxon>Ascomycota</taxon>
        <taxon>Pezizomycotina</taxon>
        <taxon>Sordariomycetes</taxon>
        <taxon>Sordariomycetidae</taxon>
        <taxon>Diaporthales</taxon>
        <taxon>Schizoparmaceae</taxon>
        <taxon>Coniella</taxon>
    </lineage>
</organism>
<dbReference type="Proteomes" id="UP000241462">
    <property type="component" value="Unassembled WGS sequence"/>
</dbReference>
<dbReference type="Pfam" id="PF06544">
    <property type="entry name" value="Prp3_C"/>
    <property type="match status" value="1"/>
</dbReference>
<dbReference type="OrthoDB" id="432412at2759"/>
<evidence type="ECO:0000313" key="3">
    <source>
        <dbReference type="Proteomes" id="UP000241462"/>
    </source>
</evidence>
<dbReference type="InterPro" id="IPR059181">
    <property type="entry name" value="RWDD2A-B_C"/>
</dbReference>
<dbReference type="EMBL" id="KZ678876">
    <property type="protein sequence ID" value="PSR74351.1"/>
    <property type="molecule type" value="Genomic_DNA"/>
</dbReference>
<dbReference type="InParanoid" id="A0A2T2ZRY4"/>
<dbReference type="PANTHER" id="PTHR15955">
    <property type="entry name" value="RWD DOMAIN CONTAINING PROTEIN 2"/>
    <property type="match status" value="1"/>
</dbReference>
<protein>
    <recommendedName>
        <fullName evidence="1">Small nuclear ribonucleoprotein Prp3 C-terminal domain-containing protein</fullName>
    </recommendedName>
</protein>
<accession>A0A2T2ZRY4</accession>
<proteinExistence type="predicted"/>
<evidence type="ECO:0000259" key="1">
    <source>
        <dbReference type="Pfam" id="PF06544"/>
    </source>
</evidence>
<dbReference type="PANTHER" id="PTHR15955:SF10">
    <property type="entry name" value="DUF1115 DOMAIN PROTEIN (AFU_ORTHOLOGUE AFUA_5G14750)"/>
    <property type="match status" value="1"/>
</dbReference>
<sequence length="307" mass="34000">MAQSTAWDLPPDLVESQLAIIELIKAMYPPTDGDTDNYPADDEMDRVRAWCDEPQHASGASLSLPPGLHLTVTIPIEPTHETSISSPSLQLKVTVPLKSDEKAPTEPPQPVYTLRQPSWLSRAEAAELSAGMPTDDVLAVFDYVTETAPKYLQANEANSAQRAPAAQDQQPSGPLLRVWFYFPSLSTREKRKDLVNYAPRYRLTGFVLAGKPGMLCLEGTSRDVDDYMNAIKNESWGDIPSHQKKVSERFREECGEHGRKFKGMSEITDDLGEKRGARKNRGDMAALESFLKEKGMGESFSKVIMGA</sequence>
<keyword evidence="3" id="KW-1185">Reference proteome</keyword>
<dbReference type="PIRSF" id="PIRSF038021">
    <property type="entry name" value="UCP038021_RWDD2"/>
    <property type="match status" value="1"/>
</dbReference>
<gene>
    <name evidence="2" type="ORF">BD289DRAFT_448660</name>
</gene>
<dbReference type="Gene3D" id="3.10.110.10">
    <property type="entry name" value="Ubiquitin Conjugating Enzyme"/>
    <property type="match status" value="1"/>
</dbReference>
<evidence type="ECO:0000313" key="2">
    <source>
        <dbReference type="EMBL" id="PSR74351.1"/>
    </source>
</evidence>
<dbReference type="InterPro" id="IPR010541">
    <property type="entry name" value="Prp3_C"/>
</dbReference>
<dbReference type="CDD" id="cd24163">
    <property type="entry name" value="RWDD2_C"/>
    <property type="match status" value="1"/>
</dbReference>
<reference evidence="2 3" key="1">
    <citation type="journal article" date="2018" name="Mycol. Prog.">
        <title>Coniella lustricola, a new species from submerged detritus.</title>
        <authorList>
            <person name="Raudabaugh D.B."/>
            <person name="Iturriaga T."/>
            <person name="Carver A."/>
            <person name="Mondo S."/>
            <person name="Pangilinan J."/>
            <person name="Lipzen A."/>
            <person name="He G."/>
            <person name="Amirebrahimi M."/>
            <person name="Grigoriev I.V."/>
            <person name="Miller A.N."/>
        </authorList>
    </citation>
    <scope>NUCLEOTIDE SEQUENCE [LARGE SCALE GENOMIC DNA]</scope>
    <source>
        <strain evidence="2 3">B22-T-1</strain>
    </source>
</reference>
<name>A0A2T2ZRY4_9PEZI</name>
<dbReference type="AlphaFoldDB" id="A0A2T2ZRY4"/>
<feature type="domain" description="Small nuclear ribonucleoprotein Prp3 C-terminal" evidence="1">
    <location>
        <begin position="179"/>
        <end position="256"/>
    </location>
</feature>
<dbReference type="InterPro" id="IPR017359">
    <property type="entry name" value="Phi-like"/>
</dbReference>